<protein>
    <submittedName>
        <fullName evidence="1">Uncharacterized protein</fullName>
    </submittedName>
</protein>
<dbReference type="InParanoid" id="M4B1B2"/>
<dbReference type="AlphaFoldDB" id="M4B1B2"/>
<dbReference type="EMBL" id="JH597776">
    <property type="status" value="NOT_ANNOTATED_CDS"/>
    <property type="molecule type" value="Genomic_DNA"/>
</dbReference>
<keyword evidence="2" id="KW-1185">Reference proteome</keyword>
<reference evidence="1" key="2">
    <citation type="submission" date="2015-06" db="UniProtKB">
        <authorList>
            <consortium name="EnsemblProtists"/>
        </authorList>
    </citation>
    <scope>IDENTIFICATION</scope>
    <source>
        <strain evidence="1">Emoy2</strain>
    </source>
</reference>
<dbReference type="Proteomes" id="UP000011713">
    <property type="component" value="Unassembled WGS sequence"/>
</dbReference>
<accession>M4B1B2</accession>
<organism evidence="1 2">
    <name type="scientific">Hyaloperonospora arabidopsidis (strain Emoy2)</name>
    <name type="common">Downy mildew agent</name>
    <name type="synonym">Peronospora arabidopsidis</name>
    <dbReference type="NCBI Taxonomy" id="559515"/>
    <lineage>
        <taxon>Eukaryota</taxon>
        <taxon>Sar</taxon>
        <taxon>Stramenopiles</taxon>
        <taxon>Oomycota</taxon>
        <taxon>Peronosporomycetes</taxon>
        <taxon>Peronosporales</taxon>
        <taxon>Peronosporaceae</taxon>
        <taxon>Hyaloperonospora</taxon>
    </lineage>
</organism>
<dbReference type="EnsemblProtists" id="HpaT800059">
    <property type="protein sequence ID" value="HpaP800059"/>
    <property type="gene ID" value="HpaG800059"/>
</dbReference>
<proteinExistence type="predicted"/>
<sequence>MPLMLSRTRTQRDVVFTTGLLAGTCMKASTLLLLVNTTPKLQDGVTICIAVGCRLRSGSVCEYRNYDFIDQLCSRVFTQKGKELIRLFISGLADPISFSLWRG</sequence>
<evidence type="ECO:0000313" key="2">
    <source>
        <dbReference type="Proteomes" id="UP000011713"/>
    </source>
</evidence>
<dbReference type="HOGENOM" id="CLU_2268980_0_0_1"/>
<reference evidence="2" key="1">
    <citation type="journal article" date="2010" name="Science">
        <title>Signatures of adaptation to obligate biotrophy in the Hyaloperonospora arabidopsidis genome.</title>
        <authorList>
            <person name="Baxter L."/>
            <person name="Tripathy S."/>
            <person name="Ishaque N."/>
            <person name="Boot N."/>
            <person name="Cabral A."/>
            <person name="Kemen E."/>
            <person name="Thines M."/>
            <person name="Ah-Fong A."/>
            <person name="Anderson R."/>
            <person name="Badejoko W."/>
            <person name="Bittner-Eddy P."/>
            <person name="Boore J.L."/>
            <person name="Chibucos M.C."/>
            <person name="Coates M."/>
            <person name="Dehal P."/>
            <person name="Delehaunty K."/>
            <person name="Dong S."/>
            <person name="Downton P."/>
            <person name="Dumas B."/>
            <person name="Fabro G."/>
            <person name="Fronick C."/>
            <person name="Fuerstenberg S.I."/>
            <person name="Fulton L."/>
            <person name="Gaulin E."/>
            <person name="Govers F."/>
            <person name="Hughes L."/>
            <person name="Humphray S."/>
            <person name="Jiang R.H."/>
            <person name="Judelson H."/>
            <person name="Kamoun S."/>
            <person name="Kyung K."/>
            <person name="Meijer H."/>
            <person name="Minx P."/>
            <person name="Morris P."/>
            <person name="Nelson J."/>
            <person name="Phuntumart V."/>
            <person name="Qutob D."/>
            <person name="Rehmany A."/>
            <person name="Rougon-Cardoso A."/>
            <person name="Ryden P."/>
            <person name="Torto-Alalibo T."/>
            <person name="Studholme D."/>
            <person name="Wang Y."/>
            <person name="Win J."/>
            <person name="Wood J."/>
            <person name="Clifton S.W."/>
            <person name="Rogers J."/>
            <person name="Van den Ackerveken G."/>
            <person name="Jones J.D."/>
            <person name="McDowell J.M."/>
            <person name="Beynon J."/>
            <person name="Tyler B.M."/>
        </authorList>
    </citation>
    <scope>NUCLEOTIDE SEQUENCE [LARGE SCALE GENOMIC DNA]</scope>
    <source>
        <strain evidence="2">Emoy2</strain>
    </source>
</reference>
<dbReference type="VEuPathDB" id="FungiDB:HpaG800059"/>
<name>M4B1B2_HYAAE</name>
<evidence type="ECO:0000313" key="1">
    <source>
        <dbReference type="EnsemblProtists" id="HpaP800059"/>
    </source>
</evidence>